<accession>A0AAV4SY53</accession>
<dbReference type="EMBL" id="BPLR01010457">
    <property type="protein sequence ID" value="GIY39383.1"/>
    <property type="molecule type" value="Genomic_DNA"/>
</dbReference>
<feature type="region of interest" description="Disordered" evidence="1">
    <location>
        <begin position="1"/>
        <end position="33"/>
    </location>
</feature>
<comment type="caution">
    <text evidence="2">The sequence shown here is derived from an EMBL/GenBank/DDBJ whole genome shotgun (WGS) entry which is preliminary data.</text>
</comment>
<reference evidence="2 3" key="1">
    <citation type="submission" date="2021-06" db="EMBL/GenBank/DDBJ databases">
        <title>Caerostris extrusa draft genome.</title>
        <authorList>
            <person name="Kono N."/>
            <person name="Arakawa K."/>
        </authorList>
    </citation>
    <scope>NUCLEOTIDE SEQUENCE [LARGE SCALE GENOMIC DNA]</scope>
</reference>
<proteinExistence type="predicted"/>
<evidence type="ECO:0000313" key="3">
    <source>
        <dbReference type="Proteomes" id="UP001054945"/>
    </source>
</evidence>
<organism evidence="2 3">
    <name type="scientific">Caerostris extrusa</name>
    <name type="common">Bark spider</name>
    <name type="synonym">Caerostris bankana</name>
    <dbReference type="NCBI Taxonomy" id="172846"/>
    <lineage>
        <taxon>Eukaryota</taxon>
        <taxon>Metazoa</taxon>
        <taxon>Ecdysozoa</taxon>
        <taxon>Arthropoda</taxon>
        <taxon>Chelicerata</taxon>
        <taxon>Arachnida</taxon>
        <taxon>Araneae</taxon>
        <taxon>Araneomorphae</taxon>
        <taxon>Entelegynae</taxon>
        <taxon>Araneoidea</taxon>
        <taxon>Araneidae</taxon>
        <taxon>Caerostris</taxon>
    </lineage>
</organism>
<evidence type="ECO:0000313" key="2">
    <source>
        <dbReference type="EMBL" id="GIY39383.1"/>
    </source>
</evidence>
<evidence type="ECO:0000256" key="1">
    <source>
        <dbReference type="SAM" id="MobiDB-lite"/>
    </source>
</evidence>
<gene>
    <name evidence="2" type="ORF">CEXT_594161</name>
</gene>
<feature type="compositionally biased region" description="Basic and acidic residues" evidence="1">
    <location>
        <begin position="12"/>
        <end position="22"/>
    </location>
</feature>
<sequence length="96" mass="10832">MEGEEEEEEMDMGGRDKQDRETTLPPNPLSSSPISIGCLFRSQDLVFMCTSYASTWRVLFIKSKYGIDPGRLHFAIGDCANKRGRKVCVQKIAPNF</sequence>
<name>A0AAV4SY53_CAEEX</name>
<protein>
    <submittedName>
        <fullName evidence="2">Uncharacterized protein</fullName>
    </submittedName>
</protein>
<dbReference type="AlphaFoldDB" id="A0AAV4SY53"/>
<dbReference type="Proteomes" id="UP001054945">
    <property type="component" value="Unassembled WGS sequence"/>
</dbReference>
<keyword evidence="3" id="KW-1185">Reference proteome</keyword>
<feature type="compositionally biased region" description="Acidic residues" evidence="1">
    <location>
        <begin position="1"/>
        <end position="11"/>
    </location>
</feature>